<evidence type="ECO:0000313" key="4">
    <source>
        <dbReference type="EMBL" id="KAG9441852.1"/>
    </source>
</evidence>
<dbReference type="Gene3D" id="1.25.40.10">
    <property type="entry name" value="Tetratricopeptide repeat domain"/>
    <property type="match status" value="7"/>
</dbReference>
<dbReference type="InterPro" id="IPR046848">
    <property type="entry name" value="E_motif"/>
</dbReference>
<dbReference type="Proteomes" id="UP000825729">
    <property type="component" value="Unassembled WGS sequence"/>
</dbReference>
<dbReference type="AlphaFoldDB" id="A0AAV7E378"/>
<dbReference type="Pfam" id="PF13041">
    <property type="entry name" value="PPR_2"/>
    <property type="match status" value="3"/>
</dbReference>
<feature type="domain" description="DYW" evidence="3">
    <location>
        <begin position="950"/>
        <end position="1041"/>
    </location>
</feature>
<dbReference type="Pfam" id="PF20431">
    <property type="entry name" value="E_motif"/>
    <property type="match status" value="1"/>
</dbReference>
<feature type="repeat" description="PPR" evidence="2">
    <location>
        <begin position="634"/>
        <end position="668"/>
    </location>
</feature>
<evidence type="ECO:0000313" key="5">
    <source>
        <dbReference type="Proteomes" id="UP000825729"/>
    </source>
</evidence>
<keyword evidence="5" id="KW-1185">Reference proteome</keyword>
<sequence>MFLANPKVSQEIKRKVSLYSGKRSVLLKTTSSHSFHLVEASPARCSVPPSQNAVRVLSNHPSPQVSQFPYKGFSEITVPAIGKAVHAFVLKNFSDIGLLHSNTLINMYVRFGNLEASCYLFGAMPERNVASWSTMISGYVKLGFFLPAMGLFRKMREYGVELNGFVLATLITACARSEAMMTDGIQVHGLVLKIGLSADVFVSSALLHLYGLLGCLCEARQFFDEMPERNTVSWTSLMVGYSRDGEPEESVRIYQEMIKQGVICNANTLATVVSSCALLEDASLGLQVLAHIMMLGLDTNVSVANSLIFMFGSFGNMEDAIFVFETMEERDRISWNSIISAYSRNDFCEESLKIFAQMRRIKVGVDSATLSSLMSACSSVDNLKWGRGVHGLVIKFGLESLVCIGNTLITLYSMSSCSKDVNKLFYSMPERDAISWNSMIASHVHLGQKKEALELMSEMLTGQEMNHVTYASSLAACSSPEELSVGKMVHAVIVVNGSYKNLLVGNALITMYSNCGVMDDASRVFHTVRERDLVTWNAMIGCYVENEEGHYAVKIFNQMRKAGIRPNYITLVNVLGACSARKALLDHGMPIHGFIISSGFEADDHVQNSVLTMYAKSGDLDSSNFIFSRLERKNIVAWNAIVAANAHQGHGEVAIKLFSEMQREGLELDQFSILGVLVASSSIGLLEEGQQLHSLIIKLGFEVDLLLTNSLMDMYGKCGKVEDVLTIFPYIGKRSRLSWNTLISMFARHGSFSKAREAFEEMVKMGIKPDYVTFVALLSACNHAGLVDAGLNYFYSMSSEFGILPRIEHCVCIVDLLGRSGRLLDAEKFISEMPVQPNDLVWRSLLAACKIHKNLDLGKRAAEELLMLHPGDDSAYILLSNIYAANGRWDAVERIRSHMQINEVKKKPACSWIKVKNEVSAFGVGDRTHPQANQIYAKLEELLQMIKAAGYVADTSFVLHDTDDEQKEQNLWNHSEKLALAYGLISTPKNSTIRIFKNLRVCGDCHSFYKFVSGSVSREILLRDPYRFHHFSGGKCSCSDYCLGIFQFQNQNATGKVIPLFCR</sequence>
<feature type="repeat" description="PPR" evidence="2">
    <location>
        <begin position="735"/>
        <end position="769"/>
    </location>
</feature>
<evidence type="ECO:0000259" key="3">
    <source>
        <dbReference type="Pfam" id="PF14432"/>
    </source>
</evidence>
<proteinExistence type="predicted"/>
<feature type="repeat" description="PPR" evidence="2">
    <location>
        <begin position="532"/>
        <end position="566"/>
    </location>
</feature>
<dbReference type="InterPro" id="IPR050421">
    <property type="entry name" value="PPR"/>
</dbReference>
<dbReference type="GO" id="GO:0009451">
    <property type="term" value="P:RNA modification"/>
    <property type="evidence" value="ECO:0007669"/>
    <property type="project" value="UniProtKB-ARBA"/>
</dbReference>
<dbReference type="FunFam" id="1.25.40.10:FF:000031">
    <property type="entry name" value="Pentatricopeptide repeat-containing protein mitochondrial"/>
    <property type="match status" value="1"/>
</dbReference>
<reference evidence="4 5" key="1">
    <citation type="submission" date="2021-07" db="EMBL/GenBank/DDBJ databases">
        <title>The Aristolochia fimbriata genome: insights into angiosperm evolution, floral development and chemical biosynthesis.</title>
        <authorList>
            <person name="Jiao Y."/>
        </authorList>
    </citation>
    <scope>NUCLEOTIDE SEQUENCE [LARGE SCALE GENOMIC DNA]</scope>
    <source>
        <strain evidence="4">IBCAS-2021</strain>
        <tissue evidence="4">Leaf</tissue>
    </source>
</reference>
<dbReference type="NCBIfam" id="TIGR00756">
    <property type="entry name" value="PPR"/>
    <property type="match status" value="6"/>
</dbReference>
<dbReference type="PANTHER" id="PTHR47928:SF199">
    <property type="entry name" value="TETRATRICOPEPTIDE REPEAT (TPR)-LIKE SUPERFAMILY PROTEIN"/>
    <property type="match status" value="1"/>
</dbReference>
<dbReference type="GO" id="GO:0008270">
    <property type="term" value="F:zinc ion binding"/>
    <property type="evidence" value="ECO:0007669"/>
    <property type="project" value="InterPro"/>
</dbReference>
<dbReference type="PROSITE" id="PS51375">
    <property type="entry name" value="PPR"/>
    <property type="match status" value="7"/>
</dbReference>
<feature type="repeat" description="PPR" evidence="2">
    <location>
        <begin position="128"/>
        <end position="162"/>
    </location>
</feature>
<feature type="repeat" description="PPR" evidence="2">
    <location>
        <begin position="331"/>
        <end position="365"/>
    </location>
</feature>
<keyword evidence="1" id="KW-0677">Repeat</keyword>
<dbReference type="FunFam" id="1.25.40.10:FF:000366">
    <property type="entry name" value="Pentatricopeptide (PPR) repeat-containing protein"/>
    <property type="match status" value="1"/>
</dbReference>
<dbReference type="PANTHER" id="PTHR47928">
    <property type="entry name" value="REPEAT-CONTAINING PROTEIN, PUTATIVE-RELATED"/>
    <property type="match status" value="1"/>
</dbReference>
<organism evidence="4 5">
    <name type="scientific">Aristolochia fimbriata</name>
    <name type="common">White veined hardy Dutchman's pipe vine</name>
    <dbReference type="NCBI Taxonomy" id="158543"/>
    <lineage>
        <taxon>Eukaryota</taxon>
        <taxon>Viridiplantae</taxon>
        <taxon>Streptophyta</taxon>
        <taxon>Embryophyta</taxon>
        <taxon>Tracheophyta</taxon>
        <taxon>Spermatophyta</taxon>
        <taxon>Magnoliopsida</taxon>
        <taxon>Magnoliidae</taxon>
        <taxon>Piperales</taxon>
        <taxon>Aristolochiaceae</taxon>
        <taxon>Aristolochia</taxon>
    </lineage>
</organism>
<dbReference type="FunFam" id="1.25.40.10:FF:000381">
    <property type="entry name" value="Pentatricopeptide repeat-containing protein"/>
    <property type="match status" value="2"/>
</dbReference>
<accession>A0AAV7E378</accession>
<dbReference type="Pfam" id="PF20430">
    <property type="entry name" value="Eplus_motif"/>
    <property type="match status" value="1"/>
</dbReference>
<dbReference type="FunFam" id="1.25.40.10:FF:000073">
    <property type="entry name" value="Pentatricopeptide repeat-containing protein chloroplastic"/>
    <property type="match status" value="2"/>
</dbReference>
<dbReference type="Pfam" id="PF01535">
    <property type="entry name" value="PPR"/>
    <property type="match status" value="7"/>
</dbReference>
<evidence type="ECO:0000256" key="2">
    <source>
        <dbReference type="PROSITE-ProRule" id="PRU00708"/>
    </source>
</evidence>
<dbReference type="Pfam" id="PF14432">
    <property type="entry name" value="DYW_deaminase"/>
    <property type="match status" value="1"/>
</dbReference>
<protein>
    <recommendedName>
        <fullName evidence="3">DYW domain-containing protein</fullName>
    </recommendedName>
</protein>
<feature type="repeat" description="PPR" evidence="2">
    <location>
        <begin position="230"/>
        <end position="264"/>
    </location>
</feature>
<feature type="repeat" description="PPR" evidence="2">
    <location>
        <begin position="432"/>
        <end position="462"/>
    </location>
</feature>
<gene>
    <name evidence="4" type="ORF">H6P81_017706</name>
</gene>
<evidence type="ECO:0000256" key="1">
    <source>
        <dbReference type="ARBA" id="ARBA00022737"/>
    </source>
</evidence>
<dbReference type="InterPro" id="IPR002885">
    <property type="entry name" value="PPR_rpt"/>
</dbReference>
<dbReference type="InterPro" id="IPR011990">
    <property type="entry name" value="TPR-like_helical_dom_sf"/>
</dbReference>
<dbReference type="EMBL" id="JAINDJ010000007">
    <property type="protein sequence ID" value="KAG9441852.1"/>
    <property type="molecule type" value="Genomic_DNA"/>
</dbReference>
<name>A0AAV7E378_ARIFI</name>
<dbReference type="InterPro" id="IPR046849">
    <property type="entry name" value="E2_motif"/>
</dbReference>
<dbReference type="InterPro" id="IPR032867">
    <property type="entry name" value="DYW_dom"/>
</dbReference>
<comment type="caution">
    <text evidence="4">The sequence shown here is derived from an EMBL/GenBank/DDBJ whole genome shotgun (WGS) entry which is preliminary data.</text>
</comment>